<accession>A0A9X1P9T1</accession>
<dbReference type="Proteomes" id="UP001139700">
    <property type="component" value="Unassembled WGS sequence"/>
</dbReference>
<dbReference type="EMBL" id="JAJTTA010000002">
    <property type="protein sequence ID" value="MCF0039973.1"/>
    <property type="molecule type" value="Genomic_DNA"/>
</dbReference>
<comment type="caution">
    <text evidence="1">The sequence shown here is derived from an EMBL/GenBank/DDBJ whole genome shotgun (WGS) entry which is preliminary data.</text>
</comment>
<evidence type="ECO:0000313" key="2">
    <source>
        <dbReference type="Proteomes" id="UP001139700"/>
    </source>
</evidence>
<keyword evidence="2" id="KW-1185">Reference proteome</keyword>
<dbReference type="RefSeq" id="WP_234612403.1">
    <property type="nucleotide sequence ID" value="NZ_CP098806.1"/>
</dbReference>
<dbReference type="AlphaFoldDB" id="A0A9X1P9T1"/>
<evidence type="ECO:0000313" key="1">
    <source>
        <dbReference type="EMBL" id="MCF0039973.1"/>
    </source>
</evidence>
<proteinExistence type="predicted"/>
<gene>
    <name evidence="1" type="ORF">LXM24_07740</name>
</gene>
<reference evidence="1" key="1">
    <citation type="submission" date="2021-12" db="EMBL/GenBank/DDBJ databases">
        <title>Novel species in genus Dyadobacter.</title>
        <authorList>
            <person name="Ma C."/>
        </authorList>
    </citation>
    <scope>NUCLEOTIDE SEQUENCE</scope>
    <source>
        <strain evidence="1">CY399</strain>
    </source>
</reference>
<name>A0A9X1P9T1_9BACT</name>
<organism evidence="1 2">
    <name type="scientific">Dyadobacter fanqingshengii</name>
    <dbReference type="NCBI Taxonomy" id="2906443"/>
    <lineage>
        <taxon>Bacteria</taxon>
        <taxon>Pseudomonadati</taxon>
        <taxon>Bacteroidota</taxon>
        <taxon>Cytophagia</taxon>
        <taxon>Cytophagales</taxon>
        <taxon>Spirosomataceae</taxon>
        <taxon>Dyadobacter</taxon>
    </lineage>
</organism>
<protein>
    <submittedName>
        <fullName evidence="1">Uncharacterized protein</fullName>
    </submittedName>
</protein>
<sequence>MNTALAKNENKEAEKLAKKIEIITAHFAKKAEEARAFLKANPVPKELLKK</sequence>